<evidence type="ECO:0000313" key="10">
    <source>
        <dbReference type="Proteomes" id="UP001176521"/>
    </source>
</evidence>
<protein>
    <recommendedName>
        <fullName evidence="7">Trafficking protein particle complex subunit</fullName>
    </recommendedName>
</protein>
<evidence type="ECO:0000256" key="1">
    <source>
        <dbReference type="ARBA" id="ARBA00004240"/>
    </source>
</evidence>
<evidence type="ECO:0000256" key="5">
    <source>
        <dbReference type="ARBA" id="ARBA00022892"/>
    </source>
</evidence>
<dbReference type="GO" id="GO:1990071">
    <property type="term" value="C:TRAPPII protein complex"/>
    <property type="evidence" value="ECO:0007669"/>
    <property type="project" value="TreeGrafter"/>
</dbReference>
<dbReference type="Proteomes" id="UP001176521">
    <property type="component" value="Unassembled WGS sequence"/>
</dbReference>
<dbReference type="FunFam" id="3.30.1380.20:FF:000002">
    <property type="entry name" value="Trafficking protein particle complex subunit"/>
    <property type="match status" value="1"/>
</dbReference>
<evidence type="ECO:0000256" key="7">
    <source>
        <dbReference type="PIRNR" id="PIRNR017479"/>
    </source>
</evidence>
<keyword evidence="6 7" id="KW-0333">Golgi apparatus</keyword>
<feature type="region of interest" description="Disordered" evidence="8">
    <location>
        <begin position="53"/>
        <end position="74"/>
    </location>
</feature>
<keyword evidence="5 7" id="KW-0931">ER-Golgi transport</keyword>
<dbReference type="GO" id="GO:0006888">
    <property type="term" value="P:endoplasmic reticulum to Golgi vesicle-mediated transport"/>
    <property type="evidence" value="ECO:0007669"/>
    <property type="project" value="TreeGrafter"/>
</dbReference>
<organism evidence="9 10">
    <name type="scientific">Tilletia horrida</name>
    <dbReference type="NCBI Taxonomy" id="155126"/>
    <lineage>
        <taxon>Eukaryota</taxon>
        <taxon>Fungi</taxon>
        <taxon>Dikarya</taxon>
        <taxon>Basidiomycota</taxon>
        <taxon>Ustilaginomycotina</taxon>
        <taxon>Exobasidiomycetes</taxon>
        <taxon>Tilletiales</taxon>
        <taxon>Tilletiaceae</taxon>
        <taxon>Tilletia</taxon>
    </lineage>
</organism>
<keyword evidence="4 7" id="KW-0256">Endoplasmic reticulum</keyword>
<reference evidence="9" key="1">
    <citation type="journal article" date="2023" name="PhytoFront">
        <title>Draft Genome Resources of Seven Strains of Tilletia horrida, Causal Agent of Kernel Smut of Rice.</title>
        <authorList>
            <person name="Khanal S."/>
            <person name="Antony Babu S."/>
            <person name="Zhou X.G."/>
        </authorList>
    </citation>
    <scope>NUCLEOTIDE SEQUENCE</scope>
    <source>
        <strain evidence="9">TX3</strain>
    </source>
</reference>
<dbReference type="CDD" id="cd14943">
    <property type="entry name" value="TRAPPC5_Trs31"/>
    <property type="match status" value="1"/>
</dbReference>
<sequence>MNTPLSTAFSMPGTAGSSMPSHNALSAGGAGSGTPSTTLSAFASPSILGAGSASIPQGAPSAGAGAAPAPGPDILERARDKTRTSEIALSALAFLFAEVVSYTQSRSTGITDLEQRLSLLGYHVGQRILLLLTHREQTASNPKAPKRETKLLPVLLWIHTNFWKAAFGKAADSLEKSTEHADEYMISTNVPLFTRSISIPKDMSQLSVEAYTAGMVEAVLDGLGFPGRVTAHSVPTAEHPHRTTILIKLDKDVLEREEALS</sequence>
<dbReference type="PANTHER" id="PTHR20902:SF0">
    <property type="entry name" value="TRAFFICKING PROTEIN PARTICLE COMPLEX SUBUNIT 5"/>
    <property type="match status" value="1"/>
</dbReference>
<proteinExistence type="inferred from homology"/>
<dbReference type="GO" id="GO:0005783">
    <property type="term" value="C:endoplasmic reticulum"/>
    <property type="evidence" value="ECO:0007669"/>
    <property type="project" value="UniProtKB-SubCell"/>
</dbReference>
<dbReference type="InterPro" id="IPR024096">
    <property type="entry name" value="NO_sig/Golgi_transp_ligand-bd"/>
</dbReference>
<dbReference type="PIRSF" id="PIRSF017479">
    <property type="entry name" value="TRAPP_I_complex_Trs31"/>
    <property type="match status" value="1"/>
</dbReference>
<dbReference type="AlphaFoldDB" id="A0AAN6G6B5"/>
<evidence type="ECO:0000313" key="9">
    <source>
        <dbReference type="EMBL" id="KAK0523152.1"/>
    </source>
</evidence>
<keyword evidence="3 7" id="KW-0813">Transport</keyword>
<dbReference type="Pfam" id="PF04051">
    <property type="entry name" value="TRAPP"/>
    <property type="match status" value="1"/>
</dbReference>
<dbReference type="GO" id="GO:1990072">
    <property type="term" value="C:TRAPPIII protein complex"/>
    <property type="evidence" value="ECO:0007669"/>
    <property type="project" value="TreeGrafter"/>
</dbReference>
<comment type="similarity">
    <text evidence="2 7">Belongs to the TRAPP small subunits family. BET3 subfamily.</text>
</comment>
<comment type="caution">
    <text evidence="9">The sequence shown here is derived from an EMBL/GenBank/DDBJ whole genome shotgun (WGS) entry which is preliminary data.</text>
</comment>
<evidence type="ECO:0000256" key="2">
    <source>
        <dbReference type="ARBA" id="ARBA00006218"/>
    </source>
</evidence>
<gene>
    <name evidence="9" type="primary">trs31</name>
    <name evidence="9" type="ORF">OC842_006244</name>
</gene>
<evidence type="ECO:0000256" key="4">
    <source>
        <dbReference type="ARBA" id="ARBA00022824"/>
    </source>
</evidence>
<evidence type="ECO:0000256" key="6">
    <source>
        <dbReference type="ARBA" id="ARBA00023034"/>
    </source>
</evidence>
<dbReference type="EMBL" id="JAPDMQ010000534">
    <property type="protein sequence ID" value="KAK0523152.1"/>
    <property type="molecule type" value="Genomic_DNA"/>
</dbReference>
<name>A0AAN6G6B5_9BASI</name>
<accession>A0AAN6G6B5</accession>
<dbReference type="PANTHER" id="PTHR20902">
    <property type="entry name" value="41-2 PROTEIN ANTIGEN-RELATED"/>
    <property type="match status" value="1"/>
</dbReference>
<feature type="compositionally biased region" description="Low complexity" evidence="8">
    <location>
        <begin position="53"/>
        <end position="68"/>
    </location>
</feature>
<dbReference type="GO" id="GO:1990070">
    <property type="term" value="C:TRAPPI protein complex"/>
    <property type="evidence" value="ECO:0007669"/>
    <property type="project" value="TreeGrafter"/>
</dbReference>
<comment type="subunit">
    <text evidence="7">Part of the multisubunit TRAPP (transport protein particle) complex.</text>
</comment>
<dbReference type="SUPFAM" id="SSF111126">
    <property type="entry name" value="Ligand-binding domain in the NO signalling and Golgi transport"/>
    <property type="match status" value="1"/>
</dbReference>
<evidence type="ECO:0000256" key="8">
    <source>
        <dbReference type="SAM" id="MobiDB-lite"/>
    </source>
</evidence>
<evidence type="ECO:0000256" key="3">
    <source>
        <dbReference type="ARBA" id="ARBA00022448"/>
    </source>
</evidence>
<dbReference type="InterPro" id="IPR016696">
    <property type="entry name" value="TRAPP-I_su5"/>
</dbReference>
<keyword evidence="10" id="KW-1185">Reference proteome</keyword>
<dbReference type="Gene3D" id="3.30.1380.20">
    <property type="entry name" value="Trafficking protein particle complex subunit 3"/>
    <property type="match status" value="1"/>
</dbReference>
<feature type="region of interest" description="Disordered" evidence="8">
    <location>
        <begin position="1"/>
        <end position="36"/>
    </location>
</feature>
<dbReference type="InterPro" id="IPR007194">
    <property type="entry name" value="TRAPP_component"/>
</dbReference>
<comment type="subcellular location">
    <subcellularLocation>
        <location evidence="1">Endoplasmic reticulum</location>
    </subcellularLocation>
    <subcellularLocation>
        <location evidence="7">Golgi apparatus</location>
        <location evidence="7">cis-Golgi network</location>
    </subcellularLocation>
</comment>
<feature type="compositionally biased region" description="Polar residues" evidence="8">
    <location>
        <begin position="1"/>
        <end position="23"/>
    </location>
</feature>